<proteinExistence type="inferred from homology"/>
<dbReference type="InterPro" id="IPR003439">
    <property type="entry name" value="ABC_transporter-like_ATP-bd"/>
</dbReference>
<dbReference type="PROSITE" id="PS00211">
    <property type="entry name" value="ABC_TRANSPORTER_1"/>
    <property type="match status" value="1"/>
</dbReference>
<keyword evidence="3" id="KW-0813">Transport</keyword>
<dbReference type="NCBIfam" id="NF010156">
    <property type="entry name" value="PRK13635.1"/>
    <property type="match status" value="1"/>
</dbReference>
<keyword evidence="8" id="KW-0472">Membrane</keyword>
<evidence type="ECO:0000256" key="5">
    <source>
        <dbReference type="ARBA" id="ARBA00022741"/>
    </source>
</evidence>
<evidence type="ECO:0000256" key="8">
    <source>
        <dbReference type="ARBA" id="ARBA00023136"/>
    </source>
</evidence>
<dbReference type="Pfam" id="PF00005">
    <property type="entry name" value="ABC_tran"/>
    <property type="match status" value="1"/>
</dbReference>
<dbReference type="PATRIC" id="fig|1335616.4.peg.1286"/>
<dbReference type="NCBIfam" id="TIGR04520">
    <property type="entry name" value="ECF_ATPase_1"/>
    <property type="match status" value="1"/>
</dbReference>
<dbReference type="GO" id="GO:0016887">
    <property type="term" value="F:ATP hydrolysis activity"/>
    <property type="evidence" value="ECO:0007669"/>
    <property type="project" value="InterPro"/>
</dbReference>
<dbReference type="InterPro" id="IPR015856">
    <property type="entry name" value="ABC_transpr_CbiO/EcfA_su"/>
</dbReference>
<keyword evidence="5" id="KW-0547">Nucleotide-binding</keyword>
<evidence type="ECO:0000256" key="3">
    <source>
        <dbReference type="ARBA" id="ARBA00022448"/>
    </source>
</evidence>
<dbReference type="PANTHER" id="PTHR43553:SF24">
    <property type="entry name" value="ENERGY-COUPLING FACTOR TRANSPORTER ATP-BINDING PROTEIN ECFA1"/>
    <property type="match status" value="1"/>
</dbReference>
<gene>
    <name evidence="10" type="ORF">WDC_1285</name>
</gene>
<dbReference type="InterPro" id="IPR027417">
    <property type="entry name" value="P-loop_NTPase"/>
</dbReference>
<feature type="domain" description="ABC transporter" evidence="9">
    <location>
        <begin position="5"/>
        <end position="239"/>
    </location>
</feature>
<dbReference type="PANTHER" id="PTHR43553">
    <property type="entry name" value="HEAVY METAL TRANSPORTER"/>
    <property type="match status" value="1"/>
</dbReference>
<dbReference type="Gene3D" id="3.40.50.300">
    <property type="entry name" value="P-loop containing nucleotide triphosphate hydrolases"/>
    <property type="match status" value="1"/>
</dbReference>
<dbReference type="InterPro" id="IPR003593">
    <property type="entry name" value="AAA+_ATPase"/>
</dbReference>
<dbReference type="EMBL" id="AWTT01000031">
    <property type="protein sequence ID" value="KIS03102.1"/>
    <property type="molecule type" value="Genomic_DNA"/>
</dbReference>
<dbReference type="OrthoDB" id="9784332at2"/>
<keyword evidence="11" id="KW-1185">Reference proteome</keyword>
<protein>
    <submittedName>
        <fullName evidence="10">ATPase component</fullName>
    </submittedName>
</protein>
<evidence type="ECO:0000313" key="10">
    <source>
        <dbReference type="EMBL" id="KIS03102.1"/>
    </source>
</evidence>
<dbReference type="NCBIfam" id="NF010167">
    <property type="entry name" value="PRK13648.1"/>
    <property type="match status" value="1"/>
</dbReference>
<comment type="subcellular location">
    <subcellularLocation>
        <location evidence="1">Cell membrane</location>
        <topology evidence="1">Peripheral membrane protein</topology>
    </subcellularLocation>
</comment>
<sequence>MTAIISAKSVSYHYPDEKGDALHDLSFDVKQGDWVAVVGHNGSGKSTLAKAIDGLLDFNDGEIFIDGRLIQEDNIWDIRRKIGFVFQNPDNQFVGATVADDVAFGLENRHVPRTEMITKVNEALTMVGMSEFADREPATLSGGQKQRVALAGVVAMRPEILILDEATSMLDPEGRETILTLLKQLRQQYHLTVLAITHDIDEAAMADHILLIDDGRLVDQGTPAEILTQGDRLLELGLDVPFGEKVKRALQDELQVPKEYMNSNRMVDWLWQKLNLTK</sequence>
<dbReference type="RefSeq" id="WP_044011020.1">
    <property type="nucleotide sequence ID" value="NZ_AWTT01000031.1"/>
</dbReference>
<dbReference type="InterPro" id="IPR030947">
    <property type="entry name" value="EcfA_1"/>
</dbReference>
<dbReference type="AlphaFoldDB" id="A0A0D1A650"/>
<evidence type="ECO:0000256" key="2">
    <source>
        <dbReference type="ARBA" id="ARBA00005417"/>
    </source>
</evidence>
<evidence type="ECO:0000256" key="4">
    <source>
        <dbReference type="ARBA" id="ARBA00022475"/>
    </source>
</evidence>
<dbReference type="CDD" id="cd03225">
    <property type="entry name" value="ABC_cobalt_CbiO_domain1"/>
    <property type="match status" value="1"/>
</dbReference>
<evidence type="ECO:0000259" key="9">
    <source>
        <dbReference type="PROSITE" id="PS50893"/>
    </source>
</evidence>
<evidence type="ECO:0000313" key="11">
    <source>
        <dbReference type="Proteomes" id="UP000032279"/>
    </source>
</evidence>
<dbReference type="GO" id="GO:0042626">
    <property type="term" value="F:ATPase-coupled transmembrane transporter activity"/>
    <property type="evidence" value="ECO:0007669"/>
    <property type="project" value="TreeGrafter"/>
</dbReference>
<comment type="similarity">
    <text evidence="2">Belongs to the ABC transporter superfamily.</text>
</comment>
<dbReference type="FunFam" id="3.40.50.300:FF:000224">
    <property type="entry name" value="Energy-coupling factor transporter ATP-binding protein EcfA"/>
    <property type="match status" value="1"/>
</dbReference>
<keyword evidence="7" id="KW-1278">Translocase</keyword>
<evidence type="ECO:0000256" key="1">
    <source>
        <dbReference type="ARBA" id="ARBA00004202"/>
    </source>
</evidence>
<dbReference type="SMART" id="SM00382">
    <property type="entry name" value="AAA"/>
    <property type="match status" value="1"/>
</dbReference>
<reference evidence="10 11" key="1">
    <citation type="submission" date="2013-08" db="EMBL/GenBank/DDBJ databases">
        <title>Lactobacillus wasatchii sp. WDC04, a late gas producing bacteria isolated from aged chedder cheese.</title>
        <authorList>
            <person name="Oberg C.J."/>
            <person name="Culumber M."/>
            <person name="McMahon D.J."/>
            <person name="Broadbent J.R."/>
            <person name="Oberg T.S."/>
            <person name="Ortaki F."/>
        </authorList>
    </citation>
    <scope>NUCLEOTIDE SEQUENCE [LARGE SCALE GENOMIC DNA]</scope>
    <source>
        <strain evidence="10 11">WDC04</strain>
    </source>
</reference>
<dbReference type="Proteomes" id="UP000032279">
    <property type="component" value="Unassembled WGS sequence"/>
</dbReference>
<name>A0A0D1A650_9LACO</name>
<dbReference type="SUPFAM" id="SSF52540">
    <property type="entry name" value="P-loop containing nucleoside triphosphate hydrolases"/>
    <property type="match status" value="1"/>
</dbReference>
<organism evidence="10 11">
    <name type="scientific">Paucilactobacillus wasatchensis</name>
    <dbReference type="NCBI Taxonomy" id="1335616"/>
    <lineage>
        <taxon>Bacteria</taxon>
        <taxon>Bacillati</taxon>
        <taxon>Bacillota</taxon>
        <taxon>Bacilli</taxon>
        <taxon>Lactobacillales</taxon>
        <taxon>Lactobacillaceae</taxon>
        <taxon>Paucilactobacillus</taxon>
    </lineage>
</organism>
<comment type="caution">
    <text evidence="10">The sequence shown here is derived from an EMBL/GenBank/DDBJ whole genome shotgun (WGS) entry which is preliminary data.</text>
</comment>
<evidence type="ECO:0000256" key="6">
    <source>
        <dbReference type="ARBA" id="ARBA00022840"/>
    </source>
</evidence>
<evidence type="ECO:0000256" key="7">
    <source>
        <dbReference type="ARBA" id="ARBA00022967"/>
    </source>
</evidence>
<dbReference type="GO" id="GO:0043190">
    <property type="term" value="C:ATP-binding cassette (ABC) transporter complex"/>
    <property type="evidence" value="ECO:0007669"/>
    <property type="project" value="TreeGrafter"/>
</dbReference>
<dbReference type="InterPro" id="IPR050095">
    <property type="entry name" value="ECF_ABC_transporter_ATP-bd"/>
</dbReference>
<accession>A0A0D1A650</accession>
<dbReference type="STRING" id="1335616.WDC_1285"/>
<dbReference type="GO" id="GO:0005524">
    <property type="term" value="F:ATP binding"/>
    <property type="evidence" value="ECO:0007669"/>
    <property type="project" value="UniProtKB-KW"/>
</dbReference>
<keyword evidence="6" id="KW-0067">ATP-binding</keyword>
<dbReference type="InterPro" id="IPR017871">
    <property type="entry name" value="ABC_transporter-like_CS"/>
</dbReference>
<keyword evidence="4" id="KW-1003">Cell membrane</keyword>
<dbReference type="PROSITE" id="PS50893">
    <property type="entry name" value="ABC_TRANSPORTER_2"/>
    <property type="match status" value="1"/>
</dbReference>